<accession>A0ABZ0W5X6</accession>
<evidence type="ECO:0000256" key="2">
    <source>
        <dbReference type="ARBA" id="ARBA00038358"/>
    </source>
</evidence>
<reference evidence="4 5" key="1">
    <citation type="submission" date="2023-12" db="EMBL/GenBank/DDBJ databases">
        <title>Genome sequencing and assembly of bacterial species from a model synthetic community.</title>
        <authorList>
            <person name="Hogle S.L."/>
        </authorList>
    </citation>
    <scope>NUCLEOTIDE SEQUENCE [LARGE SCALE GENOMIC DNA]</scope>
    <source>
        <strain evidence="4 5">HAMBI_3031</strain>
    </source>
</reference>
<keyword evidence="5" id="KW-1185">Reference proteome</keyword>
<evidence type="ECO:0000313" key="4">
    <source>
        <dbReference type="EMBL" id="WQD38703.1"/>
    </source>
</evidence>
<dbReference type="InterPro" id="IPR052369">
    <property type="entry name" value="UG_Glycosaminoglycan_Hydrolase"/>
</dbReference>
<dbReference type="RefSeq" id="WP_114791433.1">
    <property type="nucleotide sequence ID" value="NZ_CP139960.1"/>
</dbReference>
<dbReference type="GO" id="GO:0016787">
    <property type="term" value="F:hydrolase activity"/>
    <property type="evidence" value="ECO:0007669"/>
    <property type="project" value="UniProtKB-KW"/>
</dbReference>
<feature type="signal peptide" evidence="3">
    <location>
        <begin position="1"/>
        <end position="24"/>
    </location>
</feature>
<dbReference type="PANTHER" id="PTHR36845">
    <property type="entry name" value="HYDROLASE, PUTATIVE (AFU_ORTHOLOGUE AFUA_7G05090)-RELATED"/>
    <property type="match status" value="1"/>
</dbReference>
<dbReference type="Pfam" id="PF07470">
    <property type="entry name" value="Glyco_hydro_88"/>
    <property type="match status" value="1"/>
</dbReference>
<keyword evidence="3" id="KW-0732">Signal</keyword>
<dbReference type="Proteomes" id="UP001325680">
    <property type="component" value="Chromosome"/>
</dbReference>
<sequence length="395" mass="44898">MQKIKKTIHFILIAMLMMAGGCQPAGVSEIRLKEAEKQLRGLRDAAATVNKNPRTTEKGEIRWITSSYDWTEGFWPGTCWMLFEDTKDPRWKEAAIRAQELFKAHKDLTTDHDLGFIFNNSYGKAFRVTEEEAYKEVLMDAAHALATRFNSNVGCIQSWDVDGGWQSERGWKFPVIIDNLMNLEMLFEASVISGDDRYKSIAVTHANTTMRNHYRPDGSSYHVVDYNPVSGEINARVTAQGFADESAWARGQAWGLYAYTMCYRYTSDRKYLDFAEKIAHFILNHPNYPKDGIPYWDFNAPDIPNEKRDASAAAIIASALVELSSYTGNKYLKDAQHIMNGLSSDSFRALHGQNHNFLLMHSVGSIPHGNEIDVPLNYADYYYIEALIRLKSKGL</sequence>
<dbReference type="Gene3D" id="1.50.10.10">
    <property type="match status" value="1"/>
</dbReference>
<dbReference type="InterPro" id="IPR012341">
    <property type="entry name" value="6hp_glycosidase-like_sf"/>
</dbReference>
<evidence type="ECO:0000256" key="1">
    <source>
        <dbReference type="ARBA" id="ARBA00022801"/>
    </source>
</evidence>
<name>A0ABZ0W5X6_9BACT</name>
<dbReference type="PANTHER" id="PTHR36845:SF1">
    <property type="entry name" value="HYDROLASE, PUTATIVE (AFU_ORTHOLOGUE AFUA_7G05090)-RELATED"/>
    <property type="match status" value="1"/>
</dbReference>
<dbReference type="InterPro" id="IPR008928">
    <property type="entry name" value="6-hairpin_glycosidase_sf"/>
</dbReference>
<feature type="chain" id="PRO_5047314100" evidence="3">
    <location>
        <begin position="25"/>
        <end position="395"/>
    </location>
</feature>
<proteinExistence type="inferred from homology"/>
<evidence type="ECO:0000313" key="5">
    <source>
        <dbReference type="Proteomes" id="UP001325680"/>
    </source>
</evidence>
<evidence type="ECO:0000256" key="3">
    <source>
        <dbReference type="SAM" id="SignalP"/>
    </source>
</evidence>
<dbReference type="InterPro" id="IPR010905">
    <property type="entry name" value="Glyco_hydro_88"/>
</dbReference>
<keyword evidence="1 4" id="KW-0378">Hydrolase</keyword>
<gene>
    <name evidence="4" type="ORF">U0035_00915</name>
</gene>
<protein>
    <submittedName>
        <fullName evidence="4">Glycoside hydrolase family 88 protein</fullName>
    </submittedName>
</protein>
<dbReference type="PROSITE" id="PS51257">
    <property type="entry name" value="PROKAR_LIPOPROTEIN"/>
    <property type="match status" value="1"/>
</dbReference>
<comment type="similarity">
    <text evidence="2">Belongs to the glycosyl hydrolase 88 family.</text>
</comment>
<organism evidence="4 5">
    <name type="scientific">Niabella yanshanensis</name>
    <dbReference type="NCBI Taxonomy" id="577386"/>
    <lineage>
        <taxon>Bacteria</taxon>
        <taxon>Pseudomonadati</taxon>
        <taxon>Bacteroidota</taxon>
        <taxon>Chitinophagia</taxon>
        <taxon>Chitinophagales</taxon>
        <taxon>Chitinophagaceae</taxon>
        <taxon>Niabella</taxon>
    </lineage>
</organism>
<dbReference type="SUPFAM" id="SSF48208">
    <property type="entry name" value="Six-hairpin glycosidases"/>
    <property type="match status" value="1"/>
</dbReference>
<dbReference type="EMBL" id="CP139960">
    <property type="protein sequence ID" value="WQD38703.1"/>
    <property type="molecule type" value="Genomic_DNA"/>
</dbReference>